<accession>A0A9N9E3G4</accession>
<dbReference type="EMBL" id="CAJVPY010006463">
    <property type="protein sequence ID" value="CAG8663296.1"/>
    <property type="molecule type" value="Genomic_DNA"/>
</dbReference>
<organism evidence="1 2">
    <name type="scientific">Dentiscutata erythropus</name>
    <dbReference type="NCBI Taxonomy" id="1348616"/>
    <lineage>
        <taxon>Eukaryota</taxon>
        <taxon>Fungi</taxon>
        <taxon>Fungi incertae sedis</taxon>
        <taxon>Mucoromycota</taxon>
        <taxon>Glomeromycotina</taxon>
        <taxon>Glomeromycetes</taxon>
        <taxon>Diversisporales</taxon>
        <taxon>Gigasporaceae</taxon>
        <taxon>Dentiscutata</taxon>
    </lineage>
</organism>
<comment type="caution">
    <text evidence="1">The sequence shown here is derived from an EMBL/GenBank/DDBJ whole genome shotgun (WGS) entry which is preliminary data.</text>
</comment>
<evidence type="ECO:0000313" key="1">
    <source>
        <dbReference type="EMBL" id="CAG8663296.1"/>
    </source>
</evidence>
<protein>
    <submittedName>
        <fullName evidence="1">11937_t:CDS:1</fullName>
    </submittedName>
</protein>
<name>A0A9N9E3G4_9GLOM</name>
<reference evidence="1" key="1">
    <citation type="submission" date="2021-06" db="EMBL/GenBank/DDBJ databases">
        <authorList>
            <person name="Kallberg Y."/>
            <person name="Tangrot J."/>
            <person name="Rosling A."/>
        </authorList>
    </citation>
    <scope>NUCLEOTIDE SEQUENCE</scope>
    <source>
        <strain evidence="1">MA453B</strain>
    </source>
</reference>
<evidence type="ECO:0000313" key="2">
    <source>
        <dbReference type="Proteomes" id="UP000789405"/>
    </source>
</evidence>
<dbReference type="AlphaFoldDB" id="A0A9N9E3G4"/>
<sequence>MTKPKTNRINKDQLKNATIKPRTRDLVKCNCTWHCEGGHWVDPRTRAKHQKELEAKSVRSLLEKQKYKSDSVEPNLSGNDFSNSFFKDDIVADLNKTELEE</sequence>
<dbReference type="Proteomes" id="UP000789405">
    <property type="component" value="Unassembled WGS sequence"/>
</dbReference>
<dbReference type="OrthoDB" id="2473117at2759"/>
<gene>
    <name evidence="1" type="ORF">DERYTH_LOCUS10829</name>
</gene>
<keyword evidence="2" id="KW-1185">Reference proteome</keyword>
<proteinExistence type="predicted"/>